<dbReference type="Gene3D" id="3.40.50.300">
    <property type="entry name" value="P-loop containing nucleotide triphosphate hydrolases"/>
    <property type="match status" value="1"/>
</dbReference>
<dbReference type="InterPro" id="IPR039657">
    <property type="entry name" value="Dimethylallyltransferase"/>
</dbReference>
<dbReference type="InterPro" id="IPR036236">
    <property type="entry name" value="Znf_C2H2_sf"/>
</dbReference>
<dbReference type="Pfam" id="PF12874">
    <property type="entry name" value="zf-met"/>
    <property type="match status" value="1"/>
</dbReference>
<feature type="region of interest" description="Disordered" evidence="11">
    <location>
        <begin position="484"/>
        <end position="517"/>
    </location>
</feature>
<dbReference type="GO" id="GO:0005524">
    <property type="term" value="F:ATP binding"/>
    <property type="evidence" value="ECO:0007669"/>
    <property type="project" value="UniProtKB-KW"/>
</dbReference>
<keyword evidence="6 10" id="KW-0547">Nucleotide-binding</keyword>
<comment type="similarity">
    <text evidence="2 10">Belongs to the IPP transferase family.</text>
</comment>
<evidence type="ECO:0000256" key="5">
    <source>
        <dbReference type="ARBA" id="ARBA00022694"/>
    </source>
</evidence>
<dbReference type="EC" id="2.5.1.75" evidence="3"/>
<dbReference type="PANTHER" id="PTHR11088">
    <property type="entry name" value="TRNA DIMETHYLALLYLTRANSFERASE"/>
    <property type="match status" value="1"/>
</dbReference>
<dbReference type="Gene3D" id="3.30.160.60">
    <property type="entry name" value="Classic Zinc Finger"/>
    <property type="match status" value="1"/>
</dbReference>
<evidence type="ECO:0000256" key="10">
    <source>
        <dbReference type="RuleBase" id="RU003785"/>
    </source>
</evidence>
<evidence type="ECO:0000256" key="2">
    <source>
        <dbReference type="ARBA" id="ARBA00005842"/>
    </source>
</evidence>
<dbReference type="AlphaFoldDB" id="A0A0V0QES7"/>
<dbReference type="GO" id="GO:0016787">
    <property type="term" value="F:hydrolase activity"/>
    <property type="evidence" value="ECO:0007669"/>
    <property type="project" value="UniProtKB-KW"/>
</dbReference>
<dbReference type="InterPro" id="IPR027417">
    <property type="entry name" value="P-loop_NTPase"/>
</dbReference>
<dbReference type="OMA" id="WIRHRIM"/>
<sequence>MEPLKKKLHNLMVFIIGTTAAGKTKLSLTIGEQFNGEIISCDSMQIYKKVDIMTAKATQQEQARCKHHLIDTLDLHEKNFNRNEYYFKSSKIAEDLKSQNKVPVIVGGTHYYIETLMFDQKIVQTTDVNPNFTQEAENLNKYTSQQLYDKLLQLDPQLAKKTHPNNTKRVKQYLNIILQSDEQKPYSEKMENYEKVPLRENNCLVFWPRCSDRQTLREQQLKRIREMVAEGGLQEALEIIEELIGNKIKINENTNIDQPLENEVDLMQQGVLQSIGYKEFMPLYKYLKKNYNNDLSVFKQDKLTELQEKDEKIKELIENCIQQLALDTIHMSKKQIQWIKHRIITNCDMETMKKRLFVFDFDQYTSENFNEKVVKPAVQITQKYIELLQVNDVETALNNLSQEVDVQQYQVKQSELDEIQKHHFKKNVTEWQNYHCDVCDTDINGQHEYEIHMASKKHKKAEQHLEKIKKLDPNSEHYKAIMRKKEQKQKEKLTKQQQQQQQNIDQENQTKANDQTQ</sequence>
<evidence type="ECO:0000256" key="11">
    <source>
        <dbReference type="SAM" id="MobiDB-lite"/>
    </source>
</evidence>
<keyword evidence="4 10" id="KW-0808">Transferase</keyword>
<keyword evidence="7 10" id="KW-0067">ATP-binding</keyword>
<dbReference type="Gene3D" id="1.10.20.140">
    <property type="match status" value="1"/>
</dbReference>
<feature type="domain" description="C2H2-type" evidence="12">
    <location>
        <begin position="434"/>
        <end position="458"/>
    </location>
</feature>
<keyword evidence="5" id="KW-0819">tRNA processing</keyword>
<comment type="caution">
    <text evidence="13">The sequence shown here is derived from an EMBL/GenBank/DDBJ whole genome shotgun (WGS) entry which is preliminary data.</text>
</comment>
<reference evidence="13 14" key="1">
    <citation type="journal article" date="2015" name="Sci. Rep.">
        <title>Genome of the facultative scuticociliatosis pathogen Pseudocohnilembus persalinus provides insight into its virulence through horizontal gene transfer.</title>
        <authorList>
            <person name="Xiong J."/>
            <person name="Wang G."/>
            <person name="Cheng J."/>
            <person name="Tian M."/>
            <person name="Pan X."/>
            <person name="Warren A."/>
            <person name="Jiang C."/>
            <person name="Yuan D."/>
            <person name="Miao W."/>
        </authorList>
    </citation>
    <scope>NUCLEOTIDE SEQUENCE [LARGE SCALE GENOMIC DNA]</scope>
    <source>
        <strain evidence="13">36N120E</strain>
    </source>
</reference>
<evidence type="ECO:0000313" key="13">
    <source>
        <dbReference type="EMBL" id="KRX00684.1"/>
    </source>
</evidence>
<dbReference type="FunCoup" id="A0A0V0QES7">
    <property type="interactions" value="339"/>
</dbReference>
<evidence type="ECO:0000256" key="8">
    <source>
        <dbReference type="ARBA" id="ARBA00022842"/>
    </source>
</evidence>
<dbReference type="InterPro" id="IPR013087">
    <property type="entry name" value="Znf_C2H2_type"/>
</dbReference>
<dbReference type="NCBIfam" id="TIGR00174">
    <property type="entry name" value="miaA"/>
    <property type="match status" value="1"/>
</dbReference>
<evidence type="ECO:0000256" key="7">
    <source>
        <dbReference type="ARBA" id="ARBA00022840"/>
    </source>
</evidence>
<comment type="catalytic activity">
    <reaction evidence="9">
        <text>adenosine(37) in tRNA + dimethylallyl diphosphate = N(6)-dimethylallyladenosine(37) in tRNA + diphosphate</text>
        <dbReference type="Rhea" id="RHEA:26482"/>
        <dbReference type="Rhea" id="RHEA-COMP:10162"/>
        <dbReference type="Rhea" id="RHEA-COMP:10375"/>
        <dbReference type="ChEBI" id="CHEBI:33019"/>
        <dbReference type="ChEBI" id="CHEBI:57623"/>
        <dbReference type="ChEBI" id="CHEBI:74411"/>
        <dbReference type="ChEBI" id="CHEBI:74415"/>
        <dbReference type="EC" id="2.5.1.75"/>
    </reaction>
</comment>
<keyword evidence="14" id="KW-1185">Reference proteome</keyword>
<dbReference type="GO" id="GO:0006400">
    <property type="term" value="P:tRNA modification"/>
    <property type="evidence" value="ECO:0007669"/>
    <property type="project" value="TreeGrafter"/>
</dbReference>
<organism evidence="13 14">
    <name type="scientific">Pseudocohnilembus persalinus</name>
    <name type="common">Ciliate</name>
    <dbReference type="NCBI Taxonomy" id="266149"/>
    <lineage>
        <taxon>Eukaryota</taxon>
        <taxon>Sar</taxon>
        <taxon>Alveolata</taxon>
        <taxon>Ciliophora</taxon>
        <taxon>Intramacronucleata</taxon>
        <taxon>Oligohymenophorea</taxon>
        <taxon>Scuticociliatia</taxon>
        <taxon>Philasterida</taxon>
        <taxon>Pseudocohnilembidae</taxon>
        <taxon>Pseudocohnilembus</taxon>
    </lineage>
</organism>
<dbReference type="GO" id="GO:0052381">
    <property type="term" value="F:tRNA dimethylallyltransferase activity"/>
    <property type="evidence" value="ECO:0007669"/>
    <property type="project" value="UniProtKB-EC"/>
</dbReference>
<dbReference type="InParanoid" id="A0A0V0QES7"/>
<evidence type="ECO:0000313" key="14">
    <source>
        <dbReference type="Proteomes" id="UP000054937"/>
    </source>
</evidence>
<evidence type="ECO:0000259" key="12">
    <source>
        <dbReference type="Pfam" id="PF12874"/>
    </source>
</evidence>
<name>A0A0V0QES7_PSEPJ</name>
<dbReference type="Proteomes" id="UP000054937">
    <property type="component" value="Unassembled WGS sequence"/>
</dbReference>
<gene>
    <name evidence="13" type="ORF">PPERSA_00911</name>
</gene>
<evidence type="ECO:0000256" key="3">
    <source>
        <dbReference type="ARBA" id="ARBA00012665"/>
    </source>
</evidence>
<accession>A0A0V0QES7</accession>
<dbReference type="HAMAP" id="MF_00185">
    <property type="entry name" value="IPP_trans"/>
    <property type="match status" value="1"/>
</dbReference>
<dbReference type="SUPFAM" id="SSF57667">
    <property type="entry name" value="beta-beta-alpha zinc fingers"/>
    <property type="match status" value="1"/>
</dbReference>
<evidence type="ECO:0000256" key="6">
    <source>
        <dbReference type="ARBA" id="ARBA00022741"/>
    </source>
</evidence>
<feature type="compositionally biased region" description="Low complexity" evidence="11">
    <location>
        <begin position="495"/>
        <end position="511"/>
    </location>
</feature>
<dbReference type="Pfam" id="PF01715">
    <property type="entry name" value="IPPT"/>
    <property type="match status" value="1"/>
</dbReference>
<keyword evidence="8" id="KW-0460">Magnesium</keyword>
<evidence type="ECO:0000256" key="4">
    <source>
        <dbReference type="ARBA" id="ARBA00022679"/>
    </source>
</evidence>
<proteinExistence type="inferred from homology"/>
<evidence type="ECO:0000256" key="9">
    <source>
        <dbReference type="ARBA" id="ARBA00049563"/>
    </source>
</evidence>
<keyword evidence="13" id="KW-0378">Hydrolase</keyword>
<dbReference type="PANTHER" id="PTHR11088:SF60">
    <property type="entry name" value="TRNA DIMETHYLALLYLTRANSFERASE"/>
    <property type="match status" value="1"/>
</dbReference>
<dbReference type="SUPFAM" id="SSF52540">
    <property type="entry name" value="P-loop containing nucleoside triphosphate hydrolases"/>
    <property type="match status" value="1"/>
</dbReference>
<evidence type="ECO:0000256" key="1">
    <source>
        <dbReference type="ARBA" id="ARBA00001946"/>
    </source>
</evidence>
<dbReference type="InterPro" id="IPR018022">
    <property type="entry name" value="IPT"/>
</dbReference>
<comment type="cofactor">
    <cofactor evidence="1">
        <name>Mg(2+)</name>
        <dbReference type="ChEBI" id="CHEBI:18420"/>
    </cofactor>
</comment>
<dbReference type="EMBL" id="LDAU01000183">
    <property type="protein sequence ID" value="KRX00684.1"/>
    <property type="molecule type" value="Genomic_DNA"/>
</dbReference>
<dbReference type="OrthoDB" id="775260at2759"/>
<protein>
    <recommendedName>
        <fullName evidence="3">tRNA dimethylallyltransferase</fullName>
        <ecNumber evidence="3">2.5.1.75</ecNumber>
    </recommendedName>
</protein>